<feature type="compositionally biased region" description="Acidic residues" evidence="1">
    <location>
        <begin position="288"/>
        <end position="305"/>
    </location>
</feature>
<name>A0A7R9BUY3_9CRUS</name>
<evidence type="ECO:0000313" key="3">
    <source>
        <dbReference type="Proteomes" id="UP000678499"/>
    </source>
</evidence>
<reference evidence="2" key="1">
    <citation type="submission" date="2020-11" db="EMBL/GenBank/DDBJ databases">
        <authorList>
            <person name="Tran Van P."/>
        </authorList>
    </citation>
    <scope>NUCLEOTIDE SEQUENCE</scope>
</reference>
<protein>
    <submittedName>
        <fullName evidence="2">Uncharacterized protein</fullName>
    </submittedName>
</protein>
<sequence>MGKRKDQAKAVASEEANLEGNGGGDVPLKKGKAAGGKKGALVAEPDSTVGDEASKSSSKGKKAKPVLAEERKDQEDVVDQDLDDVAPDSVAAIDPEEAASRPKKGRQKNGAAVVEEKTNQKPGKEKPNKRAALKTDDASLTDLSPVKKPAGKGSRPKKIVEDASSTEEVTEPAEGRRPKRNAAAAAAVAMAEGALAEKQFESKRKKKGDLEEGKKQAPKEKKSRAKKNAAPATAEEEEEEHIEEDDGEVKASVAEDEEEEEKPVVPVKGKSAGKKNKVAPGKNKKPADEEDEQDEVAEAQDEEVEAGNKPGAKRGRQKKAK</sequence>
<feature type="compositionally biased region" description="Acidic residues" evidence="1">
    <location>
        <begin position="234"/>
        <end position="247"/>
    </location>
</feature>
<feature type="compositionally biased region" description="Acidic residues" evidence="1">
    <location>
        <begin position="76"/>
        <end position="86"/>
    </location>
</feature>
<proteinExistence type="predicted"/>
<dbReference type="EMBL" id="CAJPEX010003436">
    <property type="protein sequence ID" value="CAG0922225.1"/>
    <property type="molecule type" value="Genomic_DNA"/>
</dbReference>
<feature type="compositionally biased region" description="Basic residues" evidence="1">
    <location>
        <begin position="311"/>
        <end position="321"/>
    </location>
</feature>
<evidence type="ECO:0000256" key="1">
    <source>
        <dbReference type="SAM" id="MobiDB-lite"/>
    </source>
</evidence>
<feature type="region of interest" description="Disordered" evidence="1">
    <location>
        <begin position="1"/>
        <end position="321"/>
    </location>
</feature>
<dbReference type="AlphaFoldDB" id="A0A7R9BUY3"/>
<feature type="compositionally biased region" description="Basic and acidic residues" evidence="1">
    <location>
        <begin position="198"/>
        <end position="220"/>
    </location>
</feature>
<feature type="compositionally biased region" description="Basic and acidic residues" evidence="1">
    <location>
        <begin position="114"/>
        <end position="137"/>
    </location>
</feature>
<feature type="compositionally biased region" description="Low complexity" evidence="1">
    <location>
        <begin position="182"/>
        <end position="196"/>
    </location>
</feature>
<keyword evidence="3" id="KW-1185">Reference proteome</keyword>
<dbReference type="EMBL" id="OA885473">
    <property type="protein sequence ID" value="CAD7282073.1"/>
    <property type="molecule type" value="Genomic_DNA"/>
</dbReference>
<dbReference type="Proteomes" id="UP000678499">
    <property type="component" value="Unassembled WGS sequence"/>
</dbReference>
<organism evidence="2">
    <name type="scientific">Notodromas monacha</name>
    <dbReference type="NCBI Taxonomy" id="399045"/>
    <lineage>
        <taxon>Eukaryota</taxon>
        <taxon>Metazoa</taxon>
        <taxon>Ecdysozoa</taxon>
        <taxon>Arthropoda</taxon>
        <taxon>Crustacea</taxon>
        <taxon>Oligostraca</taxon>
        <taxon>Ostracoda</taxon>
        <taxon>Podocopa</taxon>
        <taxon>Podocopida</taxon>
        <taxon>Cypridocopina</taxon>
        <taxon>Cypridoidea</taxon>
        <taxon>Cyprididae</taxon>
        <taxon>Notodromas</taxon>
    </lineage>
</organism>
<gene>
    <name evidence="2" type="ORF">NMOB1V02_LOCUS9705</name>
</gene>
<evidence type="ECO:0000313" key="2">
    <source>
        <dbReference type="EMBL" id="CAD7282073.1"/>
    </source>
</evidence>
<accession>A0A7R9BUY3</accession>